<dbReference type="EMBL" id="AZIL01002198">
    <property type="protein sequence ID" value="EWM22345.1"/>
    <property type="molecule type" value="Genomic_DNA"/>
</dbReference>
<dbReference type="AlphaFoldDB" id="W7T5S4"/>
<dbReference type="Proteomes" id="UP000019335">
    <property type="component" value="Unassembled WGS sequence"/>
</dbReference>
<name>W7T5S4_9STRA</name>
<keyword evidence="2" id="KW-1185">Reference proteome</keyword>
<dbReference type="OrthoDB" id="39591at2759"/>
<gene>
    <name evidence="1" type="ORF">Naga_100230g6</name>
</gene>
<sequence length="122" mass="13455">MTGDNIIDLGSRPEALRDVLLDRLLCPLLSRVIYLAHTLTPSQGLSPQAPGHRKSGAPPSGMFSMLDFNSLRTALEVLVLWGIYPCLDDGVASRRRGRDRGCCRYSCGTIFTDRTLLSTYIL</sequence>
<comment type="caution">
    <text evidence="1">The sequence shown here is derived from an EMBL/GenBank/DDBJ whole genome shotgun (WGS) entry which is preliminary data.</text>
</comment>
<reference evidence="1 2" key="1">
    <citation type="journal article" date="2014" name="Mol. Plant">
        <title>Chromosome Scale Genome Assembly and Transcriptome Profiling of Nannochloropsis gaditana in Nitrogen Depletion.</title>
        <authorList>
            <person name="Corteggiani Carpinelli E."/>
            <person name="Telatin A."/>
            <person name="Vitulo N."/>
            <person name="Forcato C."/>
            <person name="D'Angelo M."/>
            <person name="Schiavon R."/>
            <person name="Vezzi A."/>
            <person name="Giacometti G.M."/>
            <person name="Morosinotto T."/>
            <person name="Valle G."/>
        </authorList>
    </citation>
    <scope>NUCLEOTIDE SEQUENCE [LARGE SCALE GENOMIC DNA]</scope>
    <source>
        <strain evidence="1 2">B-31</strain>
    </source>
</reference>
<organism evidence="1 2">
    <name type="scientific">Nannochloropsis gaditana</name>
    <dbReference type="NCBI Taxonomy" id="72520"/>
    <lineage>
        <taxon>Eukaryota</taxon>
        <taxon>Sar</taxon>
        <taxon>Stramenopiles</taxon>
        <taxon>Ochrophyta</taxon>
        <taxon>Eustigmatophyceae</taxon>
        <taxon>Eustigmatales</taxon>
        <taxon>Monodopsidaceae</taxon>
        <taxon>Nannochloropsis</taxon>
    </lineage>
</organism>
<accession>W7T5S4</accession>
<evidence type="ECO:0000313" key="2">
    <source>
        <dbReference type="Proteomes" id="UP000019335"/>
    </source>
</evidence>
<protein>
    <submittedName>
        <fullName evidence="1">Uncharacterized protein</fullName>
    </submittedName>
</protein>
<evidence type="ECO:0000313" key="1">
    <source>
        <dbReference type="EMBL" id="EWM22345.1"/>
    </source>
</evidence>
<proteinExistence type="predicted"/>